<evidence type="ECO:0000313" key="3">
    <source>
        <dbReference type="WBParaSite" id="TTAC_0000259301-mRNA-1"/>
    </source>
</evidence>
<evidence type="ECO:0000313" key="2">
    <source>
        <dbReference type="Proteomes" id="UP000274429"/>
    </source>
</evidence>
<gene>
    <name evidence="1" type="ORF">TTAC_LOCUS2578</name>
</gene>
<reference evidence="3" key="1">
    <citation type="submission" date="2017-02" db="UniProtKB">
        <authorList>
            <consortium name="WormBaseParasite"/>
        </authorList>
    </citation>
    <scope>IDENTIFICATION</scope>
</reference>
<reference evidence="1 2" key="2">
    <citation type="submission" date="2018-11" db="EMBL/GenBank/DDBJ databases">
        <authorList>
            <consortium name="Pathogen Informatics"/>
        </authorList>
    </citation>
    <scope>NUCLEOTIDE SEQUENCE [LARGE SCALE GENOMIC DNA]</scope>
</reference>
<proteinExistence type="predicted"/>
<protein>
    <submittedName>
        <fullName evidence="1 3">Uncharacterized protein</fullName>
    </submittedName>
</protein>
<dbReference type="WBParaSite" id="TTAC_0000259301-mRNA-1">
    <property type="protein sequence ID" value="TTAC_0000259301-mRNA-1"/>
    <property type="gene ID" value="TTAC_0000259301"/>
</dbReference>
<dbReference type="OrthoDB" id="10590372at2759"/>
<organism evidence="3">
    <name type="scientific">Hydatigena taeniaeformis</name>
    <name type="common">Feline tapeworm</name>
    <name type="synonym">Taenia taeniaeformis</name>
    <dbReference type="NCBI Taxonomy" id="6205"/>
    <lineage>
        <taxon>Eukaryota</taxon>
        <taxon>Metazoa</taxon>
        <taxon>Spiralia</taxon>
        <taxon>Lophotrochozoa</taxon>
        <taxon>Platyhelminthes</taxon>
        <taxon>Cestoda</taxon>
        <taxon>Eucestoda</taxon>
        <taxon>Cyclophyllidea</taxon>
        <taxon>Taeniidae</taxon>
        <taxon>Hydatigera</taxon>
    </lineage>
</organism>
<accession>A0A0R3WPA3</accession>
<evidence type="ECO:0000313" key="1">
    <source>
        <dbReference type="EMBL" id="VDM20533.1"/>
    </source>
</evidence>
<dbReference type="EMBL" id="UYWX01001234">
    <property type="protein sequence ID" value="VDM20533.1"/>
    <property type="molecule type" value="Genomic_DNA"/>
</dbReference>
<dbReference type="AlphaFoldDB" id="A0A0R3WPA3"/>
<sequence>MAGRLSQSVLSPSPKVSGLWLLDPWVARAASDAREPTFALPPDLDGLLHRATAVCGAVGLANWTALSAAAACYCGGQETQTTRPPSSSQSLLPPSIMRFARPLTENIGGSGGGLSALSASAAALFAFHHRNSGAGSDSD</sequence>
<keyword evidence="2" id="KW-1185">Reference proteome</keyword>
<dbReference type="Proteomes" id="UP000274429">
    <property type="component" value="Unassembled WGS sequence"/>
</dbReference>
<name>A0A0R3WPA3_HYDTA</name>